<protein>
    <submittedName>
        <fullName evidence="3">Acyltransferase family protein</fullName>
        <ecNumber evidence="3">2.3.-.-</ecNumber>
    </submittedName>
</protein>
<keyword evidence="3" id="KW-0808">Transferase</keyword>
<sequence length="363" mass="38889">MVFDPSSPSLQARLSARTNSLNAVRLFLALLVVIGHAWPLTGSLSGPHLEFLSDIAVNGFFAVSGYLIAASRVSTSLPVYLVRRILRIFPGFLVCLLAIALVFSPLAAALEHRPMDWLSAAGFVIGNALLAVRQWGIGQTLGDVPYPSVWDGSLWTLGYEFVAYLALGAVLTVPWIRSRMGVVLTALALMSIAGWMLIEGPVHVSTSFYHYAGRLGSYFLVGAAMYAAARRIPVRTSLIAAAAASYVALWYLGADGSLGQVPLAYLLLAVGSRATTGVTTRNDLSYGLYIYAFPVQQLLVDMGTAPWGVLPNAVATLAIALGLAWLSWRLIEKPALSLKNLRPGAGIGLAWTRSARTDRGRLT</sequence>
<keyword evidence="1" id="KW-0812">Transmembrane</keyword>
<reference evidence="3" key="1">
    <citation type="submission" date="2024-07" db="EMBL/GenBank/DDBJ databases">
        <authorList>
            <person name="fu j."/>
        </authorList>
    </citation>
    <scope>NUCLEOTIDE SEQUENCE</scope>
    <source>
        <strain evidence="3">P10A9</strain>
    </source>
</reference>
<feature type="transmembrane region" description="Helical" evidence="1">
    <location>
        <begin position="183"/>
        <end position="202"/>
    </location>
</feature>
<feature type="domain" description="Acyltransferase 3" evidence="2">
    <location>
        <begin position="19"/>
        <end position="328"/>
    </location>
</feature>
<feature type="transmembrane region" description="Helical" evidence="1">
    <location>
        <begin position="89"/>
        <end position="110"/>
    </location>
</feature>
<feature type="transmembrane region" description="Helical" evidence="1">
    <location>
        <begin position="236"/>
        <end position="253"/>
    </location>
</feature>
<keyword evidence="1" id="KW-0472">Membrane</keyword>
<dbReference type="EC" id="2.3.-.-" evidence="3"/>
<evidence type="ECO:0000256" key="1">
    <source>
        <dbReference type="SAM" id="Phobius"/>
    </source>
</evidence>
<dbReference type="InterPro" id="IPR002656">
    <property type="entry name" value="Acyl_transf_3_dom"/>
</dbReference>
<dbReference type="KEGG" id="spue:AB5L97_13490"/>
<dbReference type="EMBL" id="CP163302">
    <property type="protein sequence ID" value="XDP44283.1"/>
    <property type="molecule type" value="Genomic_DNA"/>
</dbReference>
<evidence type="ECO:0000259" key="2">
    <source>
        <dbReference type="Pfam" id="PF01757"/>
    </source>
</evidence>
<dbReference type="PANTHER" id="PTHR23028">
    <property type="entry name" value="ACETYLTRANSFERASE"/>
    <property type="match status" value="1"/>
</dbReference>
<organism evidence="3">
    <name type="scientific">Sinomonas puerhi</name>
    <dbReference type="NCBI Taxonomy" id="3238584"/>
    <lineage>
        <taxon>Bacteria</taxon>
        <taxon>Bacillati</taxon>
        <taxon>Actinomycetota</taxon>
        <taxon>Actinomycetes</taxon>
        <taxon>Micrococcales</taxon>
        <taxon>Micrococcaceae</taxon>
        <taxon>Sinomonas</taxon>
    </lineage>
</organism>
<name>A0AB39L0Y5_9MICC</name>
<gene>
    <name evidence="3" type="ORF">AB5L97_13490</name>
</gene>
<dbReference type="RefSeq" id="WP_369045044.1">
    <property type="nucleotide sequence ID" value="NZ_CP163302.1"/>
</dbReference>
<dbReference type="GO" id="GO:0009103">
    <property type="term" value="P:lipopolysaccharide biosynthetic process"/>
    <property type="evidence" value="ECO:0007669"/>
    <property type="project" value="TreeGrafter"/>
</dbReference>
<dbReference type="Pfam" id="PF01757">
    <property type="entry name" value="Acyl_transf_3"/>
    <property type="match status" value="1"/>
</dbReference>
<dbReference type="GO" id="GO:0016020">
    <property type="term" value="C:membrane"/>
    <property type="evidence" value="ECO:0007669"/>
    <property type="project" value="TreeGrafter"/>
</dbReference>
<feature type="transmembrane region" description="Helical" evidence="1">
    <location>
        <begin position="20"/>
        <end position="39"/>
    </location>
</feature>
<dbReference type="AlphaFoldDB" id="A0AB39L0Y5"/>
<feature type="transmembrane region" description="Helical" evidence="1">
    <location>
        <begin position="157"/>
        <end position="176"/>
    </location>
</feature>
<keyword evidence="3" id="KW-0012">Acyltransferase</keyword>
<accession>A0AB39L0Y5</accession>
<dbReference type="PANTHER" id="PTHR23028:SF53">
    <property type="entry name" value="ACYL_TRANSF_3 DOMAIN-CONTAINING PROTEIN"/>
    <property type="match status" value="1"/>
</dbReference>
<dbReference type="InterPro" id="IPR050879">
    <property type="entry name" value="Acyltransferase_3"/>
</dbReference>
<evidence type="ECO:0000313" key="3">
    <source>
        <dbReference type="EMBL" id="XDP44283.1"/>
    </source>
</evidence>
<proteinExistence type="predicted"/>
<keyword evidence="1" id="KW-1133">Transmembrane helix</keyword>
<dbReference type="GO" id="GO:0016747">
    <property type="term" value="F:acyltransferase activity, transferring groups other than amino-acyl groups"/>
    <property type="evidence" value="ECO:0007669"/>
    <property type="project" value="InterPro"/>
</dbReference>
<feature type="transmembrane region" description="Helical" evidence="1">
    <location>
        <begin position="309"/>
        <end position="331"/>
    </location>
</feature>
<feature type="transmembrane region" description="Helical" evidence="1">
    <location>
        <begin position="208"/>
        <end position="229"/>
    </location>
</feature>
<feature type="transmembrane region" description="Helical" evidence="1">
    <location>
        <begin position="51"/>
        <end position="69"/>
    </location>
</feature>